<keyword evidence="3" id="KW-0333">Golgi apparatus</keyword>
<evidence type="ECO:0000256" key="4">
    <source>
        <dbReference type="ARBA" id="ARBA00023157"/>
    </source>
</evidence>
<comment type="similarity">
    <text evidence="2">Belongs to the FAM20 family.</text>
</comment>
<evidence type="ECO:0000256" key="6">
    <source>
        <dbReference type="PIRSR" id="PIRSR624869-1"/>
    </source>
</evidence>
<proteinExistence type="inferred from homology"/>
<evidence type="ECO:0000259" key="9">
    <source>
        <dbReference type="Pfam" id="PF06702"/>
    </source>
</evidence>
<sequence>MNDKAVKELFLVNPNSERQLEQLLSILLSDETLHGIDFQEYELWRIAEKWIKARELLPESAPQLSALQKALSSSLITKADVTQKGTQLKLLLHLSGGQLVFFKPKRYEIDHIVRGPPYAGLDRHNGEIAAFQLSRLLGMRYAPVATGRRLHIENEIKPVATERLLRTFLKSNESNVACRKKLNASVFSNCFYGQCYYCSPQKCVCPDYNGYLEGSIILLLPERLVLHQYRNPWQRTYKHNVVATWEQDPYFCFNTAMNNLEMEPRILDLIDISVFDYLIGNADRHHYEVFKEFKDSAVLLFDNGKSFGNAYWDEFTILAPLYQCCVIRKSTYERLLLFASTRKGLSGALYDLLSTYEQNPILSDANFDAINRRLQTVISLVNVCINSTNKVLIR</sequence>
<comment type="cofactor">
    <cofactor evidence="8">
        <name>Mn(2+)</name>
        <dbReference type="ChEBI" id="CHEBI:29035"/>
    </cofactor>
</comment>
<feature type="binding site" evidence="7">
    <location>
        <position position="288"/>
    </location>
    <ligand>
        <name>ATP</name>
        <dbReference type="ChEBI" id="CHEBI:30616"/>
    </ligand>
</feature>
<dbReference type="InterPro" id="IPR024869">
    <property type="entry name" value="FAM20"/>
</dbReference>
<organism evidence="10 11">
    <name type="scientific">Leptotrombidium deliense</name>
    <dbReference type="NCBI Taxonomy" id="299467"/>
    <lineage>
        <taxon>Eukaryota</taxon>
        <taxon>Metazoa</taxon>
        <taxon>Ecdysozoa</taxon>
        <taxon>Arthropoda</taxon>
        <taxon>Chelicerata</taxon>
        <taxon>Arachnida</taxon>
        <taxon>Acari</taxon>
        <taxon>Acariformes</taxon>
        <taxon>Trombidiformes</taxon>
        <taxon>Prostigmata</taxon>
        <taxon>Anystina</taxon>
        <taxon>Parasitengona</taxon>
        <taxon>Trombiculoidea</taxon>
        <taxon>Trombiculidae</taxon>
        <taxon>Leptotrombidium</taxon>
    </lineage>
</organism>
<feature type="binding site" evidence="7">
    <location>
        <position position="87"/>
    </location>
    <ligand>
        <name>ATP</name>
        <dbReference type="ChEBI" id="CHEBI:30616"/>
    </ligand>
</feature>
<comment type="subcellular location">
    <subcellularLocation>
        <location evidence="1">Golgi apparatus</location>
    </subcellularLocation>
</comment>
<dbReference type="PANTHER" id="PTHR12450">
    <property type="entry name" value="DENTIN MATRIX PROTEIN 4 PROTEIN FAM20"/>
    <property type="match status" value="1"/>
</dbReference>
<comment type="caution">
    <text evidence="10">The sequence shown here is derived from an EMBL/GenBank/DDBJ whole genome shotgun (WGS) entry which is preliminary data.</text>
</comment>
<keyword evidence="4" id="KW-1015">Disulfide bond</keyword>
<evidence type="ECO:0000256" key="1">
    <source>
        <dbReference type="ARBA" id="ARBA00004555"/>
    </source>
</evidence>
<protein>
    <submittedName>
        <fullName evidence="10">Glycosaminoglycan xylosylkinase-like protein</fullName>
    </submittedName>
</protein>
<evidence type="ECO:0000313" key="10">
    <source>
        <dbReference type="EMBL" id="RWS31781.1"/>
    </source>
</evidence>
<evidence type="ECO:0000256" key="2">
    <source>
        <dbReference type="ARBA" id="ARBA00006557"/>
    </source>
</evidence>
<feature type="domain" description="FAM20 C-terminal" evidence="9">
    <location>
        <begin position="188"/>
        <end position="389"/>
    </location>
</feature>
<keyword evidence="10" id="KW-0808">Transferase</keyword>
<dbReference type="Proteomes" id="UP000288716">
    <property type="component" value="Unassembled WGS sequence"/>
</dbReference>
<evidence type="ECO:0000256" key="7">
    <source>
        <dbReference type="PIRSR" id="PIRSR624869-2"/>
    </source>
</evidence>
<feature type="active site" evidence="6">
    <location>
        <position position="283"/>
    </location>
</feature>
<feature type="binding site" evidence="8">
    <location>
        <position position="122"/>
    </location>
    <ligand>
        <name>Mn(2+)</name>
        <dbReference type="ChEBI" id="CHEBI:29035"/>
    </ligand>
</feature>
<keyword evidence="7" id="KW-0067">ATP-binding</keyword>
<dbReference type="STRING" id="299467.A0A443SW81"/>
<keyword evidence="8" id="KW-0479">Metal-binding</keyword>
<evidence type="ECO:0000256" key="8">
    <source>
        <dbReference type="PIRSR" id="PIRSR624869-3"/>
    </source>
</evidence>
<evidence type="ECO:0000256" key="3">
    <source>
        <dbReference type="ARBA" id="ARBA00023034"/>
    </source>
</evidence>
<name>A0A443SW81_9ACAR</name>
<gene>
    <name evidence="10" type="ORF">B4U80_06359</name>
</gene>
<feature type="binding site" evidence="8">
    <location>
        <position position="302"/>
    </location>
    <ligand>
        <name>Mn(2+)</name>
        <dbReference type="ChEBI" id="CHEBI:29035"/>
    </ligand>
</feature>
<feature type="binding site" evidence="7">
    <location>
        <position position="103"/>
    </location>
    <ligand>
        <name>ATP</name>
        <dbReference type="ChEBI" id="CHEBI:30616"/>
    </ligand>
</feature>
<dbReference type="GO" id="GO:0005794">
    <property type="term" value="C:Golgi apparatus"/>
    <property type="evidence" value="ECO:0007669"/>
    <property type="project" value="UniProtKB-SubCell"/>
</dbReference>
<dbReference type="InterPro" id="IPR009581">
    <property type="entry name" value="FAM20_C"/>
</dbReference>
<keyword evidence="10" id="KW-0418">Kinase</keyword>
<dbReference type="AlphaFoldDB" id="A0A443SW81"/>
<dbReference type="GO" id="GO:0046872">
    <property type="term" value="F:metal ion binding"/>
    <property type="evidence" value="ECO:0007669"/>
    <property type="project" value="UniProtKB-KW"/>
</dbReference>
<feature type="binding site" evidence="7">
    <location>
        <position position="302"/>
    </location>
    <ligand>
        <name>ATP</name>
        <dbReference type="ChEBI" id="CHEBI:30616"/>
    </ligand>
</feature>
<evidence type="ECO:0000313" key="11">
    <source>
        <dbReference type="Proteomes" id="UP000288716"/>
    </source>
</evidence>
<keyword evidence="11" id="KW-1185">Reference proteome</keyword>
<dbReference type="GO" id="GO:0016301">
    <property type="term" value="F:kinase activity"/>
    <property type="evidence" value="ECO:0007669"/>
    <property type="project" value="UniProtKB-KW"/>
</dbReference>
<dbReference type="EMBL" id="NCKV01000064">
    <property type="protein sequence ID" value="RWS31781.1"/>
    <property type="molecule type" value="Genomic_DNA"/>
</dbReference>
<dbReference type="GO" id="GO:0005524">
    <property type="term" value="F:ATP binding"/>
    <property type="evidence" value="ECO:0007669"/>
    <property type="project" value="UniProtKB-KW"/>
</dbReference>
<dbReference type="VEuPathDB" id="VectorBase:LDEU000263"/>
<dbReference type="OrthoDB" id="8583677at2759"/>
<dbReference type="PANTHER" id="PTHR12450:SF14">
    <property type="entry name" value="GLYCOSAMINOGLYCAN XYLOSYLKINASE"/>
    <property type="match status" value="1"/>
</dbReference>
<dbReference type="Pfam" id="PF06702">
    <property type="entry name" value="Fam20C"/>
    <property type="match status" value="1"/>
</dbReference>
<keyword evidence="8" id="KW-0464">Manganese</keyword>
<keyword evidence="5" id="KW-0325">Glycoprotein</keyword>
<dbReference type="GO" id="GO:0016773">
    <property type="term" value="F:phosphotransferase activity, alcohol group as acceptor"/>
    <property type="evidence" value="ECO:0007669"/>
    <property type="project" value="TreeGrafter"/>
</dbReference>
<accession>A0A443SW81</accession>
<keyword evidence="7" id="KW-0547">Nucleotide-binding</keyword>
<evidence type="ECO:0000256" key="5">
    <source>
        <dbReference type="ARBA" id="ARBA00023180"/>
    </source>
</evidence>
<reference evidence="10 11" key="1">
    <citation type="journal article" date="2018" name="Gigascience">
        <title>Genomes of trombidid mites reveal novel predicted allergens and laterally-transferred genes associated with secondary metabolism.</title>
        <authorList>
            <person name="Dong X."/>
            <person name="Chaisiri K."/>
            <person name="Xia D."/>
            <person name="Armstrong S.D."/>
            <person name="Fang Y."/>
            <person name="Donnelly M.J."/>
            <person name="Kadowaki T."/>
            <person name="McGarry J.W."/>
            <person name="Darby A.C."/>
            <person name="Makepeace B.L."/>
        </authorList>
    </citation>
    <scope>NUCLEOTIDE SEQUENCE [LARGE SCALE GENOMIC DNA]</scope>
    <source>
        <strain evidence="10">UoL-UT</strain>
    </source>
</reference>
<feature type="binding site" evidence="7">
    <location>
        <begin position="217"/>
        <end position="220"/>
    </location>
    <ligand>
        <name>ATP</name>
        <dbReference type="ChEBI" id="CHEBI:30616"/>
    </ligand>
</feature>